<dbReference type="RefSeq" id="WP_053952108.1">
    <property type="nucleotide sequence ID" value="NZ_CP010552.1"/>
</dbReference>
<comment type="function">
    <text evidence="2">Could be a mediator in iron transactions between iron acquisition and iron-requiring processes, such as synthesis and/or repair of Fe-S clusters in biosynthetic enzymes. Necessary to maintain high levels of aconitase under oxidative stress.</text>
</comment>
<evidence type="ECO:0000256" key="2">
    <source>
        <dbReference type="ARBA" id="ARBA00053793"/>
    </source>
</evidence>
<keyword evidence="7" id="KW-1185">Reference proteome</keyword>
<evidence type="ECO:0000313" key="6">
    <source>
        <dbReference type="EMBL" id="ALE53112.1"/>
    </source>
</evidence>
<dbReference type="PANTHER" id="PTHR36965:SF1">
    <property type="entry name" value="FE(2+)-TRAFFICKING PROTEIN-RELATED"/>
    <property type="match status" value="1"/>
</dbReference>
<accession>A0A0M4PLN1</accession>
<gene>
    <name evidence="6" type="ORF">SP60_07875</name>
</gene>
<protein>
    <recommendedName>
        <fullName evidence="4 5">Probable Fe(2+)-trafficking protein</fullName>
    </recommendedName>
</protein>
<name>A0A0M4PLN1_9GAMM</name>
<dbReference type="PATRIC" id="fig|1705394.5.peg.1574"/>
<dbReference type="Pfam" id="PF04362">
    <property type="entry name" value="Iron_traffic"/>
    <property type="match status" value="1"/>
</dbReference>
<evidence type="ECO:0000313" key="7">
    <source>
        <dbReference type="Proteomes" id="UP000058020"/>
    </source>
</evidence>
<proteinExistence type="inferred from homology"/>
<dbReference type="OrthoDB" id="9804318at2"/>
<keyword evidence="1 5" id="KW-0408">Iron</keyword>
<sequence length="89" mass="10320">MNTVHCVKLNQELEALDRAPYPGELGQRILANVSKQGWQQWLEHQTMVINENNLSMMDPNAQKYLKEQMDKFFFSEEGADDVQGYTPET</sequence>
<dbReference type="GO" id="GO:0005829">
    <property type="term" value="C:cytosol"/>
    <property type="evidence" value="ECO:0007669"/>
    <property type="project" value="TreeGrafter"/>
</dbReference>
<dbReference type="PIRSF" id="PIRSF029827">
    <property type="entry name" value="Fe_traffic_YggX"/>
    <property type="match status" value="1"/>
</dbReference>
<dbReference type="InterPro" id="IPR036766">
    <property type="entry name" value="Fe_traffick_prot_YggX_sf"/>
</dbReference>
<dbReference type="AlphaFoldDB" id="A0A0M4PLN1"/>
<dbReference type="GO" id="GO:0034599">
    <property type="term" value="P:cellular response to oxidative stress"/>
    <property type="evidence" value="ECO:0007669"/>
    <property type="project" value="TreeGrafter"/>
</dbReference>
<dbReference type="FunFam" id="1.10.3880.10:FF:000001">
    <property type="entry name" value="Probable Fe(2+)-trafficking protein"/>
    <property type="match status" value="1"/>
</dbReference>
<dbReference type="InterPro" id="IPR007457">
    <property type="entry name" value="Fe_traffick_prot_YggX"/>
</dbReference>
<dbReference type="HAMAP" id="MF_00686">
    <property type="entry name" value="Fe_traffic_YggX"/>
    <property type="match status" value="1"/>
</dbReference>
<dbReference type="PANTHER" id="PTHR36965">
    <property type="entry name" value="FE(2+)-TRAFFICKING PROTEIN-RELATED"/>
    <property type="match status" value="1"/>
</dbReference>
<dbReference type="KEGG" id="tho:SP60_07875"/>
<dbReference type="Proteomes" id="UP000058020">
    <property type="component" value="Chromosome"/>
</dbReference>
<reference evidence="6 7" key="1">
    <citation type="journal article" date="2015" name="Genome Announc.">
        <title>Genome Sequence of 'Candidatus Thioglobus autotrophica' Strain EF1, a Chemoautotroph from the SUP05 Clade of Marine Gammaproteobacteria.</title>
        <authorList>
            <person name="Shah V."/>
            <person name="Morris R.M."/>
        </authorList>
    </citation>
    <scope>NUCLEOTIDE SEQUENCE [LARGE SCALE GENOMIC DNA]</scope>
    <source>
        <strain evidence="6 7">EF1</strain>
    </source>
</reference>
<evidence type="ECO:0000256" key="1">
    <source>
        <dbReference type="ARBA" id="ARBA00023004"/>
    </source>
</evidence>
<organism evidence="6 7">
    <name type="scientific">Candidatus Thioglobus autotrophicus</name>
    <dbReference type="NCBI Taxonomy" id="1705394"/>
    <lineage>
        <taxon>Bacteria</taxon>
        <taxon>Pseudomonadati</taxon>
        <taxon>Pseudomonadota</taxon>
        <taxon>Gammaproteobacteria</taxon>
        <taxon>Candidatus Pseudothioglobaceae</taxon>
        <taxon>Candidatus Thioglobus</taxon>
    </lineage>
</organism>
<comment type="similarity">
    <text evidence="3 5">Belongs to the Fe(2+)-trafficking protein family.</text>
</comment>
<dbReference type="NCBIfam" id="NF003817">
    <property type="entry name" value="PRK05408.1"/>
    <property type="match status" value="1"/>
</dbReference>
<dbReference type="STRING" id="1705394.SP60_07875"/>
<evidence type="ECO:0000256" key="4">
    <source>
        <dbReference type="ARBA" id="ARBA00070403"/>
    </source>
</evidence>
<dbReference type="SUPFAM" id="SSF111148">
    <property type="entry name" value="YggX-like"/>
    <property type="match status" value="1"/>
</dbReference>
<dbReference type="EMBL" id="CP010552">
    <property type="protein sequence ID" value="ALE53112.1"/>
    <property type="molecule type" value="Genomic_DNA"/>
</dbReference>
<evidence type="ECO:0000256" key="5">
    <source>
        <dbReference type="HAMAP-Rule" id="MF_00686"/>
    </source>
</evidence>
<dbReference type="Gene3D" id="1.10.3880.10">
    <property type="entry name" value="Fe(II) trafficking protein YggX"/>
    <property type="match status" value="1"/>
</dbReference>
<evidence type="ECO:0000256" key="3">
    <source>
        <dbReference type="ARBA" id="ARBA00061679"/>
    </source>
</evidence>
<dbReference type="GO" id="GO:0005506">
    <property type="term" value="F:iron ion binding"/>
    <property type="evidence" value="ECO:0007669"/>
    <property type="project" value="UniProtKB-UniRule"/>
</dbReference>